<dbReference type="STRING" id="45351.A7RXH4"/>
<feature type="compositionally biased region" description="Basic and acidic residues" evidence="2">
    <location>
        <begin position="163"/>
        <end position="185"/>
    </location>
</feature>
<protein>
    <submittedName>
        <fullName evidence="3">Uncharacterized protein</fullName>
    </submittedName>
</protein>
<dbReference type="AlphaFoldDB" id="A7RXH4"/>
<accession>A7RXH4</accession>
<dbReference type="InterPro" id="IPR029090">
    <property type="entry name" value="DUF4659"/>
</dbReference>
<keyword evidence="4" id="KW-1185">Reference proteome</keyword>
<dbReference type="HOGENOM" id="CLU_017921_0_0_1"/>
<gene>
    <name evidence="3" type="ORF">NEMVEDRAFT_v1g241362</name>
</gene>
<feature type="non-terminal residue" evidence="3">
    <location>
        <position position="1"/>
    </location>
</feature>
<keyword evidence="1" id="KW-0175">Coiled coil</keyword>
<organism evidence="3 4">
    <name type="scientific">Nematostella vectensis</name>
    <name type="common">Starlet sea anemone</name>
    <dbReference type="NCBI Taxonomy" id="45351"/>
    <lineage>
        <taxon>Eukaryota</taxon>
        <taxon>Metazoa</taxon>
        <taxon>Cnidaria</taxon>
        <taxon>Anthozoa</taxon>
        <taxon>Hexacorallia</taxon>
        <taxon>Actiniaria</taxon>
        <taxon>Edwardsiidae</taxon>
        <taxon>Nematostella</taxon>
    </lineage>
</organism>
<evidence type="ECO:0000313" key="4">
    <source>
        <dbReference type="Proteomes" id="UP000001593"/>
    </source>
</evidence>
<name>A7RXH4_NEMVE</name>
<feature type="region of interest" description="Disordered" evidence="2">
    <location>
        <begin position="24"/>
        <end position="60"/>
    </location>
</feature>
<evidence type="ECO:0000256" key="2">
    <source>
        <dbReference type="SAM" id="MobiDB-lite"/>
    </source>
</evidence>
<dbReference type="eggNOG" id="ENOG502QVGE">
    <property type="taxonomic scope" value="Eukaryota"/>
</dbReference>
<dbReference type="InParanoid" id="A7RXH4"/>
<evidence type="ECO:0000256" key="1">
    <source>
        <dbReference type="SAM" id="Coils"/>
    </source>
</evidence>
<dbReference type="PANTHER" id="PTHR33663:SF2">
    <property type="entry name" value="COILED-COIL DOMAIN-CONTAINING PROTEIN 177"/>
    <property type="match status" value="1"/>
</dbReference>
<feature type="compositionally biased region" description="Polar residues" evidence="2">
    <location>
        <begin position="261"/>
        <end position="272"/>
    </location>
</feature>
<feature type="region of interest" description="Disordered" evidence="2">
    <location>
        <begin position="439"/>
        <end position="477"/>
    </location>
</feature>
<feature type="coiled-coil region" evidence="1">
    <location>
        <begin position="564"/>
        <end position="601"/>
    </location>
</feature>
<feature type="compositionally biased region" description="Basic and acidic residues" evidence="2">
    <location>
        <begin position="217"/>
        <end position="233"/>
    </location>
</feature>
<feature type="compositionally biased region" description="Basic and acidic residues" evidence="2">
    <location>
        <begin position="250"/>
        <end position="260"/>
    </location>
</feature>
<dbReference type="PANTHER" id="PTHR33663">
    <property type="entry name" value="COILED-COIL DOMAIN-CONTAINING PROTEIN 177"/>
    <property type="match status" value="1"/>
</dbReference>
<feature type="region of interest" description="Disordered" evidence="2">
    <location>
        <begin position="146"/>
        <end position="320"/>
    </location>
</feature>
<evidence type="ECO:0000313" key="3">
    <source>
        <dbReference type="EMBL" id="EDO43845.1"/>
    </source>
</evidence>
<feature type="compositionally biased region" description="Polar residues" evidence="2">
    <location>
        <begin position="293"/>
        <end position="312"/>
    </location>
</feature>
<feature type="compositionally biased region" description="Basic and acidic residues" evidence="2">
    <location>
        <begin position="451"/>
        <end position="475"/>
    </location>
</feature>
<feature type="compositionally biased region" description="Basic and acidic residues" evidence="2">
    <location>
        <begin position="40"/>
        <end position="57"/>
    </location>
</feature>
<dbReference type="Proteomes" id="UP000001593">
    <property type="component" value="Unassembled WGS sequence"/>
</dbReference>
<feature type="compositionally biased region" description="Polar residues" evidence="2">
    <location>
        <begin position="186"/>
        <end position="198"/>
    </location>
</feature>
<dbReference type="OMA" id="GPFSQHN"/>
<proteinExistence type="predicted"/>
<reference evidence="3 4" key="1">
    <citation type="journal article" date="2007" name="Science">
        <title>Sea anemone genome reveals ancestral eumetazoan gene repertoire and genomic organization.</title>
        <authorList>
            <person name="Putnam N.H."/>
            <person name="Srivastava M."/>
            <person name="Hellsten U."/>
            <person name="Dirks B."/>
            <person name="Chapman J."/>
            <person name="Salamov A."/>
            <person name="Terry A."/>
            <person name="Shapiro H."/>
            <person name="Lindquist E."/>
            <person name="Kapitonov V.V."/>
            <person name="Jurka J."/>
            <person name="Genikhovich G."/>
            <person name="Grigoriev I.V."/>
            <person name="Lucas S.M."/>
            <person name="Steele R.E."/>
            <person name="Finnerty J.R."/>
            <person name="Technau U."/>
            <person name="Martindale M.Q."/>
            <person name="Rokhsar D.S."/>
        </authorList>
    </citation>
    <scope>NUCLEOTIDE SEQUENCE [LARGE SCALE GENOMIC DNA]</scope>
    <source>
        <strain evidence="4">CH2 X CH6</strain>
    </source>
</reference>
<dbReference type="Pfam" id="PF15558">
    <property type="entry name" value="DUF4659"/>
    <property type="match status" value="1"/>
</dbReference>
<dbReference type="EMBL" id="DS469550">
    <property type="protein sequence ID" value="EDO43845.1"/>
    <property type="molecule type" value="Genomic_DNA"/>
</dbReference>
<sequence length="601" mass="71340">MSRNREYIWAETRDETDDWQRLFDKSGERTPSPTRQIQFDIKESSRQNKAAAPDHLDLYNFDEPGTEESRYVLTSPRSLEACARFGIKPVELLHKSYEEFLDEFQALYDTNYSHEAVHEVFQEHERQRKRKLKLCREERERIIQEQGRRDSDAVIGEFTKTSPADKHRDSRSTEFPVGREQKENRYTSSASMPVSHSTPDLHQERVTSSYDEAPVSLKEKSVNGQGTRERSDFAGRPPSGKKIGKSNSFSHRDAKTKGEASDSNAGDSTCMSPQVRRVRSQWSVPSSPIICSPATSPRPSRRGSNVSCNSMSGAWGKKPTNRTMSTECVLTAVKGKRMSKKDQRIIDLMLSRHEEAEQLRKERLMLDLEWDEQKQLENDLRQAREKQRRAEIYEQYAAKDAKQMQARLRRKEKEERLKQEKQEAIRCKQALWEQEKQKQEQIKKNQMQLKRLSEAEKKRQQEQNRRRKEREEEMTRNMSYLNLLDKHERASRVRNRQLTQEQMKLKLRNEEEKMKVSEMKDKVVQKTQEEKLSIRQQITEKHLRALENYEQQLMQRDNELRSSKYDMRKKLEKVSRQREELERMESELNDWQRNLKAYQEE</sequence>